<evidence type="ECO:0000313" key="1">
    <source>
        <dbReference type="EMBL" id="PAV02942.1"/>
    </source>
</evidence>
<keyword evidence="2" id="KW-1185">Reference proteome</keyword>
<reference evidence="1 2" key="1">
    <citation type="journal article" date="2017" name="BMC Genomics">
        <title>Genomic analysis of methanogenic archaea reveals a shift towards energy conservation.</title>
        <authorList>
            <person name="Gilmore S.P."/>
            <person name="Henske J.K."/>
            <person name="Sexton J.A."/>
            <person name="Solomon K.V."/>
            <person name="Seppala S."/>
            <person name="Yoo J.I."/>
            <person name="Huyett L.M."/>
            <person name="Pressman A."/>
            <person name="Cogan J.Z."/>
            <person name="Kivenson V."/>
            <person name="Peng X."/>
            <person name="Tan Y."/>
            <person name="Valentine D.L."/>
            <person name="O'Malley M.A."/>
        </authorList>
    </citation>
    <scope>NUCLEOTIDE SEQUENCE [LARGE SCALE GENOMIC DNA]</scope>
    <source>
        <strain evidence="1 2">M.o.H.</strain>
    </source>
</reference>
<protein>
    <recommendedName>
        <fullName evidence="3">RNA-binding protein</fullName>
    </recommendedName>
</protein>
<sequence>MCESTVYSTDGDKIMEDALFIKIDGENIGLTDILGTRKDITGAIVEIDLDKHAIYVKLSE</sequence>
<evidence type="ECO:0008006" key="3">
    <source>
        <dbReference type="Google" id="ProtNLM"/>
    </source>
</evidence>
<dbReference type="OrthoDB" id="59271at2157"/>
<dbReference type="AlphaFoldDB" id="A0A2A2H0N6"/>
<accession>A0A2A2H0N6</accession>
<gene>
    <name evidence="1" type="ORF">ASJ80_03810</name>
</gene>
<evidence type="ECO:0000313" key="2">
    <source>
        <dbReference type="Proteomes" id="UP000217784"/>
    </source>
</evidence>
<dbReference type="Proteomes" id="UP000217784">
    <property type="component" value="Unassembled WGS sequence"/>
</dbReference>
<dbReference type="RefSeq" id="WP_069582508.1">
    <property type="nucleotide sequence ID" value="NZ_LMVM01000041.1"/>
</dbReference>
<comment type="caution">
    <text evidence="1">The sequence shown here is derived from an EMBL/GenBank/DDBJ whole genome shotgun (WGS) entry which is preliminary data.</text>
</comment>
<dbReference type="InterPro" id="IPR019300">
    <property type="entry name" value="CooT"/>
</dbReference>
<dbReference type="EMBL" id="LMVM01000041">
    <property type="protein sequence ID" value="PAV02942.1"/>
    <property type="molecule type" value="Genomic_DNA"/>
</dbReference>
<organism evidence="1 2">
    <name type="scientific">Methanobacterium bryantii</name>
    <dbReference type="NCBI Taxonomy" id="2161"/>
    <lineage>
        <taxon>Archaea</taxon>
        <taxon>Methanobacteriati</taxon>
        <taxon>Methanobacteriota</taxon>
        <taxon>Methanomada group</taxon>
        <taxon>Methanobacteria</taxon>
        <taxon>Methanobacteriales</taxon>
        <taxon>Methanobacteriaceae</taxon>
        <taxon>Methanobacterium</taxon>
    </lineage>
</organism>
<dbReference type="Pfam" id="PF10133">
    <property type="entry name" value="CooT"/>
    <property type="match status" value="1"/>
</dbReference>
<proteinExistence type="predicted"/>
<name>A0A2A2H0N6_METBR</name>